<dbReference type="NCBIfam" id="TIGR00254">
    <property type="entry name" value="GGDEF"/>
    <property type="match status" value="1"/>
</dbReference>
<accession>A0A644X9L9</accession>
<dbReference type="SUPFAM" id="SSF55073">
    <property type="entry name" value="Nucleotide cyclase"/>
    <property type="match status" value="1"/>
</dbReference>
<dbReference type="EMBL" id="VSSQ01001746">
    <property type="protein sequence ID" value="MPM10824.1"/>
    <property type="molecule type" value="Genomic_DNA"/>
</dbReference>
<dbReference type="InterPro" id="IPR029787">
    <property type="entry name" value="Nucleotide_cyclase"/>
</dbReference>
<comment type="caution">
    <text evidence="4">The sequence shown here is derived from an EMBL/GenBank/DDBJ whole genome shotgun (WGS) entry which is preliminary data.</text>
</comment>
<protein>
    <submittedName>
        <fullName evidence="4">Putative signaling protein</fullName>
    </submittedName>
</protein>
<dbReference type="PROSITE" id="PS50883">
    <property type="entry name" value="EAL"/>
    <property type="match status" value="1"/>
</dbReference>
<dbReference type="AlphaFoldDB" id="A0A644X9L9"/>
<evidence type="ECO:0000313" key="4">
    <source>
        <dbReference type="EMBL" id="MPM10824.1"/>
    </source>
</evidence>
<gene>
    <name evidence="4" type="ORF">SDC9_57159</name>
</gene>
<dbReference type="PROSITE" id="PS50887">
    <property type="entry name" value="GGDEF"/>
    <property type="match status" value="1"/>
</dbReference>
<dbReference type="InterPro" id="IPR000160">
    <property type="entry name" value="GGDEF_dom"/>
</dbReference>
<keyword evidence="1" id="KW-0812">Transmembrane</keyword>
<dbReference type="SMART" id="SM00052">
    <property type="entry name" value="EAL"/>
    <property type="match status" value="1"/>
</dbReference>
<feature type="domain" description="GGDEF" evidence="3">
    <location>
        <begin position="162"/>
        <end position="293"/>
    </location>
</feature>
<evidence type="ECO:0000256" key="1">
    <source>
        <dbReference type="SAM" id="Phobius"/>
    </source>
</evidence>
<dbReference type="InterPro" id="IPR035919">
    <property type="entry name" value="EAL_sf"/>
</dbReference>
<keyword evidence="1" id="KW-0472">Membrane</keyword>
<dbReference type="Pfam" id="PF00990">
    <property type="entry name" value="GGDEF"/>
    <property type="match status" value="1"/>
</dbReference>
<feature type="transmembrane region" description="Helical" evidence="1">
    <location>
        <begin position="12"/>
        <end position="33"/>
    </location>
</feature>
<name>A0A644X9L9_9ZZZZ</name>
<dbReference type="Gene3D" id="3.20.20.450">
    <property type="entry name" value="EAL domain"/>
    <property type="match status" value="1"/>
</dbReference>
<dbReference type="CDD" id="cd01949">
    <property type="entry name" value="GGDEF"/>
    <property type="match status" value="1"/>
</dbReference>
<sequence>MGKFNNMLKKNTLCIITFLVIVIVLSVNVFFLIHTRGIIKNIEYQNSVGIKSINVNLNENIKKLSREDKRYIGIIKVPNETKNITNLRFMFIEEKDINGIVNCIIVILILCMLLIYLTIKEIKKYNCKQIKSAISKDALTELINYDKFVLESRFYLQNRKSSNCIMVSFDIDKFKLINDVYGYKTGDEILKCISKNLKLYFGDRIVYGRLTGDVFGIIMELYNKEKKIPYIAQTITNKIGNISSSDIDINIDLSIGIYDIQQESNIKKIIDNADMARLKSKEYRYQNYAIFDEKLSQEKKKLMQLEQDLFSSIKNNELILHYQPKFNINNEKIVGSEALIRWQHPTIGMISPMAFIPIAEKTRFINNIGKWVFEEVCSKIKEWTEEGINVVPVAINLSRVELYQPDVIENLKAILTKHRVNPKLIEIEITETTALNDIDFINKKLTDIKSLGIKVAMDDFGTGNSNLSNLKDIPIDVLKLDRSLLLDIENNKRTEVMVKSILSLSKNLSLSTVCEGVENRNQVEVLKSTGCEVVQGYAFSKPIEIYEYKKLLK</sequence>
<feature type="domain" description="EAL" evidence="2">
    <location>
        <begin position="302"/>
        <end position="553"/>
    </location>
</feature>
<feature type="transmembrane region" description="Helical" evidence="1">
    <location>
        <begin position="99"/>
        <end position="119"/>
    </location>
</feature>
<dbReference type="CDD" id="cd01948">
    <property type="entry name" value="EAL"/>
    <property type="match status" value="1"/>
</dbReference>
<proteinExistence type="predicted"/>
<dbReference type="PANTHER" id="PTHR44757:SF2">
    <property type="entry name" value="BIOFILM ARCHITECTURE MAINTENANCE PROTEIN MBAA"/>
    <property type="match status" value="1"/>
</dbReference>
<dbReference type="SUPFAM" id="SSF141868">
    <property type="entry name" value="EAL domain-like"/>
    <property type="match status" value="1"/>
</dbReference>
<dbReference type="InterPro" id="IPR052155">
    <property type="entry name" value="Biofilm_reg_signaling"/>
</dbReference>
<evidence type="ECO:0000259" key="3">
    <source>
        <dbReference type="PROSITE" id="PS50887"/>
    </source>
</evidence>
<dbReference type="SMART" id="SM00267">
    <property type="entry name" value="GGDEF"/>
    <property type="match status" value="1"/>
</dbReference>
<dbReference type="Gene3D" id="3.30.70.270">
    <property type="match status" value="1"/>
</dbReference>
<evidence type="ECO:0000259" key="2">
    <source>
        <dbReference type="PROSITE" id="PS50883"/>
    </source>
</evidence>
<dbReference type="InterPro" id="IPR001633">
    <property type="entry name" value="EAL_dom"/>
</dbReference>
<keyword evidence="1" id="KW-1133">Transmembrane helix</keyword>
<dbReference type="Pfam" id="PF00563">
    <property type="entry name" value="EAL"/>
    <property type="match status" value="1"/>
</dbReference>
<organism evidence="4">
    <name type="scientific">bioreactor metagenome</name>
    <dbReference type="NCBI Taxonomy" id="1076179"/>
    <lineage>
        <taxon>unclassified sequences</taxon>
        <taxon>metagenomes</taxon>
        <taxon>ecological metagenomes</taxon>
    </lineage>
</organism>
<reference evidence="4" key="1">
    <citation type="submission" date="2019-08" db="EMBL/GenBank/DDBJ databases">
        <authorList>
            <person name="Kucharzyk K."/>
            <person name="Murdoch R.W."/>
            <person name="Higgins S."/>
            <person name="Loffler F."/>
        </authorList>
    </citation>
    <scope>NUCLEOTIDE SEQUENCE</scope>
</reference>
<dbReference type="PANTHER" id="PTHR44757">
    <property type="entry name" value="DIGUANYLATE CYCLASE DGCP"/>
    <property type="match status" value="1"/>
</dbReference>
<dbReference type="InterPro" id="IPR043128">
    <property type="entry name" value="Rev_trsase/Diguanyl_cyclase"/>
</dbReference>